<dbReference type="GO" id="GO:0004180">
    <property type="term" value="F:carboxypeptidase activity"/>
    <property type="evidence" value="ECO:0007669"/>
    <property type="project" value="UniProtKB-KW"/>
</dbReference>
<feature type="signal peptide" evidence="1">
    <location>
        <begin position="1"/>
        <end position="18"/>
    </location>
</feature>
<keyword evidence="2" id="KW-0121">Carboxypeptidase</keyword>
<dbReference type="AlphaFoldDB" id="A0A4V2YTW0"/>
<evidence type="ECO:0000256" key="1">
    <source>
        <dbReference type="SAM" id="SignalP"/>
    </source>
</evidence>
<dbReference type="InterPro" id="IPR043741">
    <property type="entry name" value="DUF5686"/>
</dbReference>
<comment type="caution">
    <text evidence="2">The sequence shown here is derived from an EMBL/GenBank/DDBJ whole genome shotgun (WGS) entry which is preliminary data.</text>
</comment>
<dbReference type="OrthoDB" id="983143at2"/>
<proteinExistence type="predicted"/>
<dbReference type="RefSeq" id="WP_131910118.1">
    <property type="nucleotide sequence ID" value="NZ_SMFM01000006.1"/>
</dbReference>
<evidence type="ECO:0000313" key="2">
    <source>
        <dbReference type="EMBL" id="TDD75197.1"/>
    </source>
</evidence>
<dbReference type="Proteomes" id="UP000295278">
    <property type="component" value="Unassembled WGS sequence"/>
</dbReference>
<accession>A0A4V2YTW0</accession>
<keyword evidence="2" id="KW-0645">Protease</keyword>
<dbReference type="SUPFAM" id="SSF49464">
    <property type="entry name" value="Carboxypeptidase regulatory domain-like"/>
    <property type="match status" value="1"/>
</dbReference>
<reference evidence="2 3" key="1">
    <citation type="submission" date="2019-03" db="EMBL/GenBank/DDBJ databases">
        <title>Flavobacterium AT-3-2 sp. nov., isolated from arctic soil.</title>
        <authorList>
            <person name="Chaudhary D.K."/>
        </authorList>
    </citation>
    <scope>NUCLEOTIDE SEQUENCE [LARGE SCALE GENOMIC DNA]</scope>
    <source>
        <strain evidence="2 3">AT-3-2</strain>
    </source>
</reference>
<keyword evidence="2" id="KW-0378">Hydrolase</keyword>
<sequence length="829" mass="94833">MKKYYLFLLILLSFVSNAQIKGTVSDEKGNSLPFVTIFQEDTYNGTTSNEQGNYEFNLNKKGKQTVVFQFLGFKTQKVAIQTDKLPYSLNIKMIEESFSLNEVIISKKNNPALAIIKSAIASRKQNTEKTNRFNADFYSRGIFKLKNAPKKILGQKIGDLNGALDSTGTGIISLSETFSKIAFEKPNNLKEVVTASKVSGRDNGYSYNTARSSFYDFYDNTIDFGGVQMISPIANNAFNYYNYTLESTFFDENKNMINKLKVMAKRDSEPVFEGYIYIVEDSWAIYAVDLDIKGYRIKEEFLDLMTLKQNFSYNNSNKIWAKNTQSLEITAGAFGIKFNGKYNYVYSNYEFIDTFAAKTFTNEITRIEINANKKDSLFWNTNRPIPLTMEESTDYIRKDSIYKVRNSEKYLDSIDAKENKFKLLKLLTGYTYKNSAEKHSFSYEGLLNVGSLSFNTVQGYNFDSGFKYTNWKNQENKGIYTSISTKLNYGFAEDRLRVTGQFIHRFNNQNYATLYMTGGSSVKQFNPNEPISKAINSISSLIFKNNFMKLYNLESAAIGYSQDIANGVNLNGKLEYQQRKPLFNNTDFSLFNKDDFYTSNNPLAPNDFTSPGFEKHHLTKINLLAKINFGNKYSSRPDGKFNIRNEKYPTLYLGYEKAVAANEKKYEFDHFNTRLTYDLTLGNKGVLGLNLKAGKFLNADNIAFIDYKHFNGNQTHIGQSERYLNVFNLLPYYSNSTNDSYFEAHTEYNDKGYIMNKIPLLNKLKSTLILGAHALSTPNNKPYTEVTVGLDNLGFGKFKMLRVDYVRSYQNGFQGDGVVFGLKFLNILE</sequence>
<keyword evidence="1" id="KW-0732">Signal</keyword>
<evidence type="ECO:0000313" key="3">
    <source>
        <dbReference type="Proteomes" id="UP000295278"/>
    </source>
</evidence>
<dbReference type="Pfam" id="PF18939">
    <property type="entry name" value="DUF5686"/>
    <property type="match status" value="1"/>
</dbReference>
<organism evidence="2 3">
    <name type="scientific">Flavobacterium caseinilyticum</name>
    <dbReference type="NCBI Taxonomy" id="2541732"/>
    <lineage>
        <taxon>Bacteria</taxon>
        <taxon>Pseudomonadati</taxon>
        <taxon>Bacteroidota</taxon>
        <taxon>Flavobacteriia</taxon>
        <taxon>Flavobacteriales</taxon>
        <taxon>Flavobacteriaceae</taxon>
        <taxon>Flavobacterium</taxon>
    </lineage>
</organism>
<gene>
    <name evidence="2" type="ORF">E0F89_12500</name>
</gene>
<dbReference type="Pfam" id="PF13715">
    <property type="entry name" value="CarbopepD_reg_2"/>
    <property type="match status" value="1"/>
</dbReference>
<dbReference type="Gene3D" id="2.60.40.1120">
    <property type="entry name" value="Carboxypeptidase-like, regulatory domain"/>
    <property type="match status" value="1"/>
</dbReference>
<dbReference type="InterPro" id="IPR008969">
    <property type="entry name" value="CarboxyPept-like_regulatory"/>
</dbReference>
<name>A0A4V2YTW0_9FLAO</name>
<keyword evidence="3" id="KW-1185">Reference proteome</keyword>
<protein>
    <submittedName>
        <fullName evidence="2">Carboxypeptidase-like regulatory domain-containing protein</fullName>
    </submittedName>
</protein>
<dbReference type="EMBL" id="SMFM01000006">
    <property type="protein sequence ID" value="TDD75197.1"/>
    <property type="molecule type" value="Genomic_DNA"/>
</dbReference>
<feature type="chain" id="PRO_5020794765" evidence="1">
    <location>
        <begin position="19"/>
        <end position="829"/>
    </location>
</feature>